<accession>A0AA39HAR9</accession>
<dbReference type="AlphaFoldDB" id="A0AA39HAR9"/>
<keyword evidence="3" id="KW-1185">Reference proteome</keyword>
<dbReference type="GO" id="GO:0016298">
    <property type="term" value="F:lipase activity"/>
    <property type="evidence" value="ECO:0007669"/>
    <property type="project" value="TreeGrafter"/>
</dbReference>
<evidence type="ECO:0000313" key="2">
    <source>
        <dbReference type="EMBL" id="KAK0401244.1"/>
    </source>
</evidence>
<dbReference type="InterPro" id="IPR002918">
    <property type="entry name" value="Lipase_EstA/Esterase_EstB"/>
</dbReference>
<dbReference type="Proteomes" id="UP001175271">
    <property type="component" value="Unassembled WGS sequence"/>
</dbReference>
<feature type="chain" id="PRO_5041468422" description="Lipase domain-containing protein" evidence="1">
    <location>
        <begin position="24"/>
        <end position="329"/>
    </location>
</feature>
<comment type="caution">
    <text evidence="2">The sequence shown here is derived from an EMBL/GenBank/DDBJ whole genome shotgun (WGS) entry which is preliminary data.</text>
</comment>
<name>A0AA39HAR9_9BILA</name>
<evidence type="ECO:0000313" key="3">
    <source>
        <dbReference type="Proteomes" id="UP001175271"/>
    </source>
</evidence>
<dbReference type="SUPFAM" id="SSF53474">
    <property type="entry name" value="alpha/beta-Hydrolases"/>
    <property type="match status" value="1"/>
</dbReference>
<dbReference type="Gene3D" id="3.40.50.1820">
    <property type="entry name" value="alpha/beta hydrolase"/>
    <property type="match status" value="1"/>
</dbReference>
<dbReference type="GO" id="GO:0016042">
    <property type="term" value="P:lipid catabolic process"/>
    <property type="evidence" value="ECO:0007669"/>
    <property type="project" value="InterPro"/>
</dbReference>
<organism evidence="2 3">
    <name type="scientific">Steinernema hermaphroditum</name>
    <dbReference type="NCBI Taxonomy" id="289476"/>
    <lineage>
        <taxon>Eukaryota</taxon>
        <taxon>Metazoa</taxon>
        <taxon>Ecdysozoa</taxon>
        <taxon>Nematoda</taxon>
        <taxon>Chromadorea</taxon>
        <taxon>Rhabditida</taxon>
        <taxon>Tylenchina</taxon>
        <taxon>Panagrolaimomorpha</taxon>
        <taxon>Strongyloidoidea</taxon>
        <taxon>Steinernematidae</taxon>
        <taxon>Steinernema</taxon>
    </lineage>
</organism>
<dbReference type="FunFam" id="3.40.50.1820:FF:000191">
    <property type="entry name" value="LIPaSe related"/>
    <property type="match status" value="1"/>
</dbReference>
<evidence type="ECO:0000256" key="1">
    <source>
        <dbReference type="SAM" id="SignalP"/>
    </source>
</evidence>
<sequence length="329" mass="36175">MSPRVLMLLAALFVSTLLHAADSYIDGPLTEDFQSWLEENGYGRFGFARKEFGREGSYGGRVIPNQQPENYPVVFIHGNADGALSNGTRYGTGWTNSIKAFLENGYSPTELYATTWGNRRAIDAYGNSNTCATLLYLRKFLKAVLKYTEAAKVNIIAHSMGVTLARRIIRGGILNATDGFCNLGMPLNDRINTFIGIAGANYGLCTCGGLAPQRAPFCNKMDGFWPGDYCGLQFSCVTKHESCAPNQMSYSNVLSRMNEDGFKEADNVFALWTLNDEMLGEGNLVFGRPTSHIPSADGEKIYENLAHMEVKDDTADEQVLLVTSGQFLQ</sequence>
<evidence type="ECO:0008006" key="4">
    <source>
        <dbReference type="Google" id="ProtNLM"/>
    </source>
</evidence>
<dbReference type="Pfam" id="PF01674">
    <property type="entry name" value="Lipase_2"/>
    <property type="match status" value="1"/>
</dbReference>
<feature type="signal peptide" evidence="1">
    <location>
        <begin position="1"/>
        <end position="23"/>
    </location>
</feature>
<protein>
    <recommendedName>
        <fullName evidence="4">Lipase domain-containing protein</fullName>
    </recommendedName>
</protein>
<dbReference type="PANTHER" id="PTHR32015:SF11">
    <property type="entry name" value="LIPASE"/>
    <property type="match status" value="1"/>
</dbReference>
<dbReference type="InterPro" id="IPR029058">
    <property type="entry name" value="AB_hydrolase_fold"/>
</dbReference>
<dbReference type="EMBL" id="JAUCMV010000004">
    <property type="protein sequence ID" value="KAK0401244.1"/>
    <property type="molecule type" value="Genomic_DNA"/>
</dbReference>
<dbReference type="PANTHER" id="PTHR32015">
    <property type="entry name" value="FASTING INDUCED LIPASE"/>
    <property type="match status" value="1"/>
</dbReference>
<keyword evidence="1" id="KW-0732">Signal</keyword>
<gene>
    <name evidence="2" type="ORF">QR680_015665</name>
</gene>
<reference evidence="2" key="1">
    <citation type="submission" date="2023-06" db="EMBL/GenBank/DDBJ databases">
        <title>Genomic analysis of the entomopathogenic nematode Steinernema hermaphroditum.</title>
        <authorList>
            <person name="Schwarz E.M."/>
            <person name="Heppert J.K."/>
            <person name="Baniya A."/>
            <person name="Schwartz H.T."/>
            <person name="Tan C.-H."/>
            <person name="Antoshechkin I."/>
            <person name="Sternberg P.W."/>
            <person name="Goodrich-Blair H."/>
            <person name="Dillman A.R."/>
        </authorList>
    </citation>
    <scope>NUCLEOTIDE SEQUENCE</scope>
    <source>
        <strain evidence="2">PS9179</strain>
        <tissue evidence="2">Whole animal</tissue>
    </source>
</reference>
<proteinExistence type="predicted"/>